<organism evidence="2 3">
    <name type="scientific">Armillaria gallica</name>
    <name type="common">Bulbous honey fungus</name>
    <name type="synonym">Armillaria bulbosa</name>
    <dbReference type="NCBI Taxonomy" id="47427"/>
    <lineage>
        <taxon>Eukaryota</taxon>
        <taxon>Fungi</taxon>
        <taxon>Dikarya</taxon>
        <taxon>Basidiomycota</taxon>
        <taxon>Agaricomycotina</taxon>
        <taxon>Agaricomycetes</taxon>
        <taxon>Agaricomycetidae</taxon>
        <taxon>Agaricales</taxon>
        <taxon>Marasmiineae</taxon>
        <taxon>Physalacriaceae</taxon>
        <taxon>Armillaria</taxon>
    </lineage>
</organism>
<evidence type="ECO:0000259" key="1">
    <source>
        <dbReference type="PROSITE" id="PS50011"/>
    </source>
</evidence>
<dbReference type="PROSITE" id="PS50011">
    <property type="entry name" value="PROTEIN_KINASE_DOM"/>
    <property type="match status" value="1"/>
</dbReference>
<proteinExistence type="predicted"/>
<dbReference type="GO" id="GO:0004672">
    <property type="term" value="F:protein kinase activity"/>
    <property type="evidence" value="ECO:0007669"/>
    <property type="project" value="InterPro"/>
</dbReference>
<dbReference type="Gene3D" id="1.10.510.10">
    <property type="entry name" value="Transferase(Phosphotransferase) domain 1"/>
    <property type="match status" value="1"/>
</dbReference>
<dbReference type="InParanoid" id="A0A2H3D2M3"/>
<dbReference type="InterPro" id="IPR011009">
    <property type="entry name" value="Kinase-like_dom_sf"/>
</dbReference>
<dbReference type="STRING" id="47427.A0A2H3D2M3"/>
<evidence type="ECO:0000313" key="3">
    <source>
        <dbReference type="Proteomes" id="UP000217790"/>
    </source>
</evidence>
<sequence>MYLPGSNIHLQFQARDSATFRSLVAKIVKRLEPFTSPVVLLIQQISDNKRFVLKLNDRRLGYRHSLNMEDDELPWTPALEEGLRAAVRDIQLGKVTNWFELVKDLMNPAQPRPKLWEDWMWEISTWTSRIEEHRTEVDAYRLLRRLQGHLIPRFYGLVHISISSSPRLHPIMDYVPGIVIEYIQGVSMGSLRPDVDIPRPEAEAIADRVMDAFRTIKAENRVMHNDIHIDNILLRDSDRSPDLIDFGWALTREPGMSEEEWEDSVAGSQDTRFVRRALMSKEHGVWRRKQTPLPMFHYSPLSWNEYVERQPDDYRKQAFEGVSGTDWEGTRENVLQWRVRPGVSWRDD</sequence>
<feature type="domain" description="Protein kinase" evidence="1">
    <location>
        <begin position="49"/>
        <end position="348"/>
    </location>
</feature>
<dbReference type="SUPFAM" id="SSF56112">
    <property type="entry name" value="Protein kinase-like (PK-like)"/>
    <property type="match status" value="1"/>
</dbReference>
<dbReference type="GO" id="GO:0005524">
    <property type="term" value="F:ATP binding"/>
    <property type="evidence" value="ECO:0007669"/>
    <property type="project" value="InterPro"/>
</dbReference>
<evidence type="ECO:0000313" key="2">
    <source>
        <dbReference type="EMBL" id="PBK81776.1"/>
    </source>
</evidence>
<accession>A0A2H3D2M3</accession>
<dbReference type="OrthoDB" id="3250851at2759"/>
<dbReference type="EMBL" id="KZ293725">
    <property type="protein sequence ID" value="PBK81776.1"/>
    <property type="molecule type" value="Genomic_DNA"/>
</dbReference>
<dbReference type="Proteomes" id="UP000217790">
    <property type="component" value="Unassembled WGS sequence"/>
</dbReference>
<dbReference type="AlphaFoldDB" id="A0A2H3D2M3"/>
<name>A0A2H3D2M3_ARMGA</name>
<gene>
    <name evidence="2" type="ORF">ARMGADRAFT_947748</name>
</gene>
<reference evidence="3" key="1">
    <citation type="journal article" date="2017" name="Nat. Ecol. Evol.">
        <title>Genome expansion and lineage-specific genetic innovations in the forest pathogenic fungi Armillaria.</title>
        <authorList>
            <person name="Sipos G."/>
            <person name="Prasanna A.N."/>
            <person name="Walter M.C."/>
            <person name="O'Connor E."/>
            <person name="Balint B."/>
            <person name="Krizsan K."/>
            <person name="Kiss B."/>
            <person name="Hess J."/>
            <person name="Varga T."/>
            <person name="Slot J."/>
            <person name="Riley R."/>
            <person name="Boka B."/>
            <person name="Rigling D."/>
            <person name="Barry K."/>
            <person name="Lee J."/>
            <person name="Mihaltcheva S."/>
            <person name="LaButti K."/>
            <person name="Lipzen A."/>
            <person name="Waldron R."/>
            <person name="Moloney N.M."/>
            <person name="Sperisen C."/>
            <person name="Kredics L."/>
            <person name="Vagvoelgyi C."/>
            <person name="Patrignani A."/>
            <person name="Fitzpatrick D."/>
            <person name="Nagy I."/>
            <person name="Doyle S."/>
            <person name="Anderson J.B."/>
            <person name="Grigoriev I.V."/>
            <person name="Gueldener U."/>
            <person name="Muensterkoetter M."/>
            <person name="Nagy L.G."/>
        </authorList>
    </citation>
    <scope>NUCLEOTIDE SEQUENCE [LARGE SCALE GENOMIC DNA]</scope>
    <source>
        <strain evidence="3">Ar21-2</strain>
    </source>
</reference>
<dbReference type="InterPro" id="IPR000719">
    <property type="entry name" value="Prot_kinase_dom"/>
</dbReference>
<dbReference type="OMA" id="HNDIHID"/>
<keyword evidence="3" id="KW-1185">Reference proteome</keyword>
<protein>
    <recommendedName>
        <fullName evidence="1">Protein kinase domain-containing protein</fullName>
    </recommendedName>
</protein>